<dbReference type="InterPro" id="IPR005471">
    <property type="entry name" value="Tscrpt_reg_IclR_N"/>
</dbReference>
<dbReference type="AlphaFoldDB" id="A0A934IK78"/>
<sequence length="260" mass="26810">MNRKEGRGVRSVEVSAELLEALAASCTPMMLRDLASTAGMAPAQAHAYLTSLRTLGLVEQEPGSARYRLGPAALDLGIVRMRSVDPIRVGQEAAAALSAQTGFSIAIVVWGSFGPTVIQVHEGPDQIHINTKAGTVYSITGTASGRVFAAFGPDRMVGKALAAERRSGAPGRVGNTATLTAEDIAVIRREGYATVSPPPVPGVNALSVPVFDLSGVMQFAITMIGAAALLDTTPASPFLPPLKAAAAHVSQELGADQGLD</sequence>
<dbReference type="PROSITE" id="PS51077">
    <property type="entry name" value="HTH_ICLR"/>
    <property type="match status" value="1"/>
</dbReference>
<evidence type="ECO:0000256" key="1">
    <source>
        <dbReference type="ARBA" id="ARBA00023015"/>
    </source>
</evidence>
<dbReference type="SMART" id="SM00346">
    <property type="entry name" value="HTH_ICLR"/>
    <property type="match status" value="1"/>
</dbReference>
<dbReference type="Pfam" id="PF09339">
    <property type="entry name" value="HTH_IclR"/>
    <property type="match status" value="1"/>
</dbReference>
<dbReference type="Proteomes" id="UP000609531">
    <property type="component" value="Unassembled WGS sequence"/>
</dbReference>
<gene>
    <name evidence="6" type="ORF">JCR33_00610</name>
</gene>
<evidence type="ECO:0000313" key="6">
    <source>
        <dbReference type="EMBL" id="MBJ3774170.1"/>
    </source>
</evidence>
<dbReference type="InterPro" id="IPR050707">
    <property type="entry name" value="HTH_MetabolicPath_Reg"/>
</dbReference>
<evidence type="ECO:0000313" key="7">
    <source>
        <dbReference type="Proteomes" id="UP000609531"/>
    </source>
</evidence>
<protein>
    <submittedName>
        <fullName evidence="6">IclR family transcriptional regulator</fullName>
    </submittedName>
</protein>
<dbReference type="GO" id="GO:0003700">
    <property type="term" value="F:DNA-binding transcription factor activity"/>
    <property type="evidence" value="ECO:0007669"/>
    <property type="project" value="TreeGrafter"/>
</dbReference>
<dbReference type="SUPFAM" id="SSF46785">
    <property type="entry name" value="Winged helix' DNA-binding domain"/>
    <property type="match status" value="1"/>
</dbReference>
<proteinExistence type="predicted"/>
<feature type="domain" description="HTH iclR-type" evidence="4">
    <location>
        <begin position="9"/>
        <end position="71"/>
    </location>
</feature>
<keyword evidence="7" id="KW-1185">Reference proteome</keyword>
<evidence type="ECO:0000259" key="4">
    <source>
        <dbReference type="PROSITE" id="PS51077"/>
    </source>
</evidence>
<dbReference type="GO" id="GO:0045892">
    <property type="term" value="P:negative regulation of DNA-templated transcription"/>
    <property type="evidence" value="ECO:0007669"/>
    <property type="project" value="TreeGrafter"/>
</dbReference>
<comment type="caution">
    <text evidence="6">The sequence shown here is derived from an EMBL/GenBank/DDBJ whole genome shotgun (WGS) entry which is preliminary data.</text>
</comment>
<dbReference type="InterPro" id="IPR036390">
    <property type="entry name" value="WH_DNA-bd_sf"/>
</dbReference>
<dbReference type="Gene3D" id="1.10.10.10">
    <property type="entry name" value="Winged helix-like DNA-binding domain superfamily/Winged helix DNA-binding domain"/>
    <property type="match status" value="1"/>
</dbReference>
<dbReference type="InterPro" id="IPR036388">
    <property type="entry name" value="WH-like_DNA-bd_sf"/>
</dbReference>
<dbReference type="Gene3D" id="3.30.450.40">
    <property type="match status" value="1"/>
</dbReference>
<dbReference type="PROSITE" id="PS51078">
    <property type="entry name" value="ICLR_ED"/>
    <property type="match status" value="1"/>
</dbReference>
<keyword evidence="3" id="KW-0804">Transcription</keyword>
<dbReference type="GO" id="GO:0003677">
    <property type="term" value="F:DNA binding"/>
    <property type="evidence" value="ECO:0007669"/>
    <property type="project" value="UniProtKB-KW"/>
</dbReference>
<feature type="domain" description="IclR-ED" evidence="5">
    <location>
        <begin position="72"/>
        <end position="255"/>
    </location>
</feature>
<evidence type="ECO:0000256" key="3">
    <source>
        <dbReference type="ARBA" id="ARBA00023163"/>
    </source>
</evidence>
<evidence type="ECO:0000259" key="5">
    <source>
        <dbReference type="PROSITE" id="PS51078"/>
    </source>
</evidence>
<reference evidence="6" key="1">
    <citation type="submission" date="2020-12" db="EMBL/GenBank/DDBJ databases">
        <title>Bacterial taxonomy.</title>
        <authorList>
            <person name="Pan X."/>
        </authorList>
    </citation>
    <scope>NUCLEOTIDE SEQUENCE</scope>
    <source>
        <strain evidence="6">B2012</strain>
    </source>
</reference>
<dbReference type="Pfam" id="PF01614">
    <property type="entry name" value="IclR_C"/>
    <property type="match status" value="1"/>
</dbReference>
<keyword evidence="1" id="KW-0805">Transcription regulation</keyword>
<dbReference type="InterPro" id="IPR014757">
    <property type="entry name" value="Tscrpt_reg_IclR_C"/>
</dbReference>
<accession>A0A934IK78</accession>
<dbReference type="PANTHER" id="PTHR30136">
    <property type="entry name" value="HELIX-TURN-HELIX TRANSCRIPTIONAL REGULATOR, ICLR FAMILY"/>
    <property type="match status" value="1"/>
</dbReference>
<evidence type="ECO:0000256" key="2">
    <source>
        <dbReference type="ARBA" id="ARBA00023125"/>
    </source>
</evidence>
<dbReference type="PANTHER" id="PTHR30136:SF8">
    <property type="entry name" value="TRANSCRIPTIONAL REGULATORY PROTEIN"/>
    <property type="match status" value="1"/>
</dbReference>
<dbReference type="RefSeq" id="WP_198880071.1">
    <property type="nucleotide sequence ID" value="NZ_JAEKJA010000001.1"/>
</dbReference>
<dbReference type="InterPro" id="IPR029016">
    <property type="entry name" value="GAF-like_dom_sf"/>
</dbReference>
<name>A0A934IK78_9HYPH</name>
<dbReference type="SUPFAM" id="SSF55781">
    <property type="entry name" value="GAF domain-like"/>
    <property type="match status" value="1"/>
</dbReference>
<organism evidence="6 7">
    <name type="scientific">Acuticoccus mangrovi</name>
    <dbReference type="NCBI Taxonomy" id="2796142"/>
    <lineage>
        <taxon>Bacteria</taxon>
        <taxon>Pseudomonadati</taxon>
        <taxon>Pseudomonadota</taxon>
        <taxon>Alphaproteobacteria</taxon>
        <taxon>Hyphomicrobiales</taxon>
        <taxon>Amorphaceae</taxon>
        <taxon>Acuticoccus</taxon>
    </lineage>
</organism>
<dbReference type="EMBL" id="JAEKJA010000001">
    <property type="protein sequence ID" value="MBJ3774170.1"/>
    <property type="molecule type" value="Genomic_DNA"/>
</dbReference>
<keyword evidence="2" id="KW-0238">DNA-binding</keyword>